<dbReference type="SMART" id="SM00595">
    <property type="entry name" value="MADF"/>
    <property type="match status" value="1"/>
</dbReference>
<feature type="region of interest" description="Disordered" evidence="1">
    <location>
        <begin position="252"/>
        <end position="306"/>
    </location>
</feature>
<dbReference type="WBParaSite" id="TCNE_0001035701-mRNA-1">
    <property type="protein sequence ID" value="TCNE_0001035701-mRNA-1"/>
    <property type="gene ID" value="TCNE_0001035701"/>
</dbReference>
<evidence type="ECO:0000313" key="4">
    <source>
        <dbReference type="Proteomes" id="UP000050794"/>
    </source>
</evidence>
<feature type="compositionally biased region" description="Basic and acidic residues" evidence="1">
    <location>
        <begin position="272"/>
        <end position="288"/>
    </location>
</feature>
<sequence>MATDDSESMCHEACDTNGVKQDRNGSAEASSMAIVKTENGEVEWSGRAAVLSSYSYPTSSSAFSMGKLQDARGLRTISRQFKRDLIALVKEFPAIYNTRCRDYNDGKCRPLAWQTVRDRMLAKGYPEAETAMCATRWRTLKAFYLKERLLMKRSASTCKPYMSRWVLFNDMDFIAPFLNFDADRLIPEAFSFSGSCMGCESPNNSEGRAIVDEIFIDSDNDSTAKKRRCDESQQHLNAESQQCLNNQARLCPSKELQQRPNNEPPKLPAGEQQRRSEMLTHPENESKRFPGVQAYPGNKSHPHLEMQGCPEKELRSEETMAHVRVTSSNVASLYETLQNGKIGVCEFCARYSSDDRQLMHTLGGLTTQLDAASAERLRKRVLEVACATYAQLCAESRAASHDDRSLNGCKEPWHSS</sequence>
<dbReference type="AlphaFoldDB" id="A0A183UPD7"/>
<keyword evidence="4" id="KW-1185">Reference proteome</keyword>
<name>A0A183UPD7_TOXCA</name>
<organism evidence="4 5">
    <name type="scientific">Toxocara canis</name>
    <name type="common">Canine roundworm</name>
    <dbReference type="NCBI Taxonomy" id="6265"/>
    <lineage>
        <taxon>Eukaryota</taxon>
        <taxon>Metazoa</taxon>
        <taxon>Ecdysozoa</taxon>
        <taxon>Nematoda</taxon>
        <taxon>Chromadorea</taxon>
        <taxon>Rhabditida</taxon>
        <taxon>Spirurina</taxon>
        <taxon>Ascaridomorpha</taxon>
        <taxon>Ascaridoidea</taxon>
        <taxon>Toxocaridae</taxon>
        <taxon>Toxocara</taxon>
    </lineage>
</organism>
<evidence type="ECO:0000313" key="5">
    <source>
        <dbReference type="WBParaSite" id="TCNE_0001035701-mRNA-1"/>
    </source>
</evidence>
<proteinExistence type="predicted"/>
<feature type="domain" description="MADF" evidence="2">
    <location>
        <begin position="84"/>
        <end position="179"/>
    </location>
</feature>
<dbReference type="PANTHER" id="PTHR12243">
    <property type="entry name" value="MADF DOMAIN TRANSCRIPTION FACTOR"/>
    <property type="match status" value="1"/>
</dbReference>
<accession>A0A183UPD7</accession>
<gene>
    <name evidence="3" type="ORF">TCNE_LOCUS10357</name>
</gene>
<dbReference type="Proteomes" id="UP000050794">
    <property type="component" value="Unassembled WGS sequence"/>
</dbReference>
<dbReference type="InterPro" id="IPR006578">
    <property type="entry name" value="MADF-dom"/>
</dbReference>
<dbReference type="PROSITE" id="PS51029">
    <property type="entry name" value="MADF"/>
    <property type="match status" value="1"/>
</dbReference>
<protein>
    <submittedName>
        <fullName evidence="5">MADF domain-containing protein</fullName>
    </submittedName>
</protein>
<reference evidence="3 4" key="2">
    <citation type="submission" date="2018-11" db="EMBL/GenBank/DDBJ databases">
        <authorList>
            <consortium name="Pathogen Informatics"/>
        </authorList>
    </citation>
    <scope>NUCLEOTIDE SEQUENCE [LARGE SCALE GENOMIC DNA]</scope>
</reference>
<evidence type="ECO:0000256" key="1">
    <source>
        <dbReference type="SAM" id="MobiDB-lite"/>
    </source>
</evidence>
<dbReference type="EMBL" id="UYWY01020475">
    <property type="protein sequence ID" value="VDM41678.1"/>
    <property type="molecule type" value="Genomic_DNA"/>
</dbReference>
<evidence type="ECO:0000313" key="3">
    <source>
        <dbReference type="EMBL" id="VDM41678.1"/>
    </source>
</evidence>
<reference evidence="5" key="1">
    <citation type="submission" date="2016-06" db="UniProtKB">
        <authorList>
            <consortium name="WormBaseParasite"/>
        </authorList>
    </citation>
    <scope>IDENTIFICATION</scope>
</reference>
<evidence type="ECO:0000259" key="2">
    <source>
        <dbReference type="PROSITE" id="PS51029"/>
    </source>
</evidence>
<dbReference type="PANTHER" id="PTHR12243:SF67">
    <property type="entry name" value="COREPRESSOR OF PANGOLIN, ISOFORM A-RELATED"/>
    <property type="match status" value="1"/>
</dbReference>
<dbReference type="Pfam" id="PF10545">
    <property type="entry name" value="MADF_DNA_bdg"/>
    <property type="match status" value="1"/>
</dbReference>
<dbReference type="InterPro" id="IPR039353">
    <property type="entry name" value="TF_Adf1"/>
</dbReference>